<feature type="transmembrane region" description="Helical" evidence="1">
    <location>
        <begin position="84"/>
        <end position="106"/>
    </location>
</feature>
<feature type="transmembrane region" description="Helical" evidence="1">
    <location>
        <begin position="118"/>
        <end position="143"/>
    </location>
</feature>
<feature type="transmembrane region" description="Helical" evidence="1">
    <location>
        <begin position="178"/>
        <end position="199"/>
    </location>
</feature>
<comment type="caution">
    <text evidence="2">The sequence shown here is derived from an EMBL/GenBank/DDBJ whole genome shotgun (WGS) entry which is preliminary data.</text>
</comment>
<feature type="transmembrane region" description="Helical" evidence="1">
    <location>
        <begin position="260"/>
        <end position="279"/>
    </location>
</feature>
<keyword evidence="1" id="KW-0812">Transmembrane</keyword>
<evidence type="ECO:0000256" key="1">
    <source>
        <dbReference type="SAM" id="Phobius"/>
    </source>
</evidence>
<evidence type="ECO:0000313" key="2">
    <source>
        <dbReference type="EMBL" id="MFC5602636.1"/>
    </source>
</evidence>
<name>A0ABW0TUC6_9BACL</name>
<proteinExistence type="predicted"/>
<protein>
    <submittedName>
        <fullName evidence="2">Uncharacterized protein</fullName>
    </submittedName>
</protein>
<accession>A0ABW0TUC6</accession>
<keyword evidence="1" id="KW-0472">Membrane</keyword>
<evidence type="ECO:0000313" key="3">
    <source>
        <dbReference type="Proteomes" id="UP001596071"/>
    </source>
</evidence>
<dbReference type="RefSeq" id="WP_381442796.1">
    <property type="nucleotide sequence ID" value="NZ_JBHSNP010000010.1"/>
</dbReference>
<reference evidence="3" key="1">
    <citation type="journal article" date="2019" name="Int. J. Syst. Evol. Microbiol.">
        <title>The Global Catalogue of Microorganisms (GCM) 10K type strain sequencing project: providing services to taxonomists for standard genome sequencing and annotation.</title>
        <authorList>
            <consortium name="The Broad Institute Genomics Platform"/>
            <consortium name="The Broad Institute Genome Sequencing Center for Infectious Disease"/>
            <person name="Wu L."/>
            <person name="Ma J."/>
        </authorList>
    </citation>
    <scope>NUCLEOTIDE SEQUENCE [LARGE SCALE GENOMIC DNA]</scope>
    <source>
        <strain evidence="3">KACC 11299</strain>
    </source>
</reference>
<keyword evidence="3" id="KW-1185">Reference proteome</keyword>
<feature type="transmembrane region" description="Helical" evidence="1">
    <location>
        <begin position="309"/>
        <end position="327"/>
    </location>
</feature>
<dbReference type="EMBL" id="JBHSNP010000010">
    <property type="protein sequence ID" value="MFC5602636.1"/>
    <property type="molecule type" value="Genomic_DNA"/>
</dbReference>
<dbReference type="Pfam" id="PF22564">
    <property type="entry name" value="HAAS"/>
    <property type="match status" value="1"/>
</dbReference>
<keyword evidence="1" id="KW-1133">Transmembrane helix</keyword>
<gene>
    <name evidence="2" type="ORF">ACFPTP_05345</name>
</gene>
<organism evidence="2 3">
    <name type="scientific">Sporosarcina koreensis</name>
    <dbReference type="NCBI Taxonomy" id="334735"/>
    <lineage>
        <taxon>Bacteria</taxon>
        <taxon>Bacillati</taxon>
        <taxon>Bacillota</taxon>
        <taxon>Bacilli</taxon>
        <taxon>Bacillales</taxon>
        <taxon>Caryophanaceae</taxon>
        <taxon>Sporosarcina</taxon>
    </lineage>
</organism>
<sequence length="335" mass="37931">MKLIDAYIYEVTRRLPEKSRNDIALELRSTIEDMLPDNFTEDEVKEALLKLGDPARLAASYRDTPMHLIGPKVYDAYIWTMKMIIPWAIFITALVHVVETIVLFSGEESILSVVIKSLGIIIGNVINVLIQTFFWVTITFVFIERIGMAKSTGSLTAYGTDWSPEQLRHVHVISKKKAIPLGEAVFGLVWIAIWLVFYFNANHLAGVYRSIDGEGLQLVMPALNQSVLMSYLPIVLPIALLEIGVALYKWKERQWTMRLVTINAVIKVISLIVFMIITLNPSLINEAMIPYLANLLEINSSSVQNFIDWAVWTIIVTLIVTVAIEIYDSYRKAKA</sequence>
<feature type="transmembrane region" description="Helical" evidence="1">
    <location>
        <begin position="228"/>
        <end position="248"/>
    </location>
</feature>
<dbReference type="Proteomes" id="UP001596071">
    <property type="component" value="Unassembled WGS sequence"/>
</dbReference>